<comment type="caution">
    <text evidence="1">The sequence shown here is derived from an EMBL/GenBank/DDBJ whole genome shotgun (WGS) entry which is preliminary data.</text>
</comment>
<proteinExistence type="predicted"/>
<sequence length="173" mass="20351">MLQKSTKLSRCQRIVQGIKDDMQSKVQQKPLTNRSSRLKNLTTESSPMILDYIPLPDNPKLDAMMDNIKRILDKHKKQPSVQQELKSMLSANKVKQIYGSRRHMIEVRFKEFYNSRLASPQIQSDVVVDVSPQQVDIKSSRLIQYQRRIGLLKKRDILEERIQEIGQRYRTKQ</sequence>
<keyword evidence="2" id="KW-1185">Reference proteome</keyword>
<gene>
    <name evidence="1" type="ORF">PSON_ATCC_30995.1.T0930153</name>
</gene>
<dbReference type="OrthoDB" id="290797at2759"/>
<dbReference type="AlphaFoldDB" id="A0A8S1Q2B7"/>
<dbReference type="Proteomes" id="UP000692954">
    <property type="component" value="Unassembled WGS sequence"/>
</dbReference>
<organism evidence="1 2">
    <name type="scientific">Paramecium sonneborni</name>
    <dbReference type="NCBI Taxonomy" id="65129"/>
    <lineage>
        <taxon>Eukaryota</taxon>
        <taxon>Sar</taxon>
        <taxon>Alveolata</taxon>
        <taxon>Ciliophora</taxon>
        <taxon>Intramacronucleata</taxon>
        <taxon>Oligohymenophorea</taxon>
        <taxon>Peniculida</taxon>
        <taxon>Parameciidae</taxon>
        <taxon>Paramecium</taxon>
    </lineage>
</organism>
<reference evidence="1" key="1">
    <citation type="submission" date="2021-01" db="EMBL/GenBank/DDBJ databases">
        <authorList>
            <consortium name="Genoscope - CEA"/>
            <person name="William W."/>
        </authorList>
    </citation>
    <scope>NUCLEOTIDE SEQUENCE</scope>
</reference>
<name>A0A8S1Q2B7_9CILI</name>
<accession>A0A8S1Q2B7</accession>
<evidence type="ECO:0000313" key="1">
    <source>
        <dbReference type="EMBL" id="CAD8109395.1"/>
    </source>
</evidence>
<protein>
    <submittedName>
        <fullName evidence="1">Uncharacterized protein</fullName>
    </submittedName>
</protein>
<dbReference type="EMBL" id="CAJJDN010000093">
    <property type="protein sequence ID" value="CAD8109395.1"/>
    <property type="molecule type" value="Genomic_DNA"/>
</dbReference>
<evidence type="ECO:0000313" key="2">
    <source>
        <dbReference type="Proteomes" id="UP000692954"/>
    </source>
</evidence>